<evidence type="ECO:0000256" key="1">
    <source>
        <dbReference type="ARBA" id="ARBA00004618"/>
    </source>
</evidence>
<organism evidence="5 6">
    <name type="scientific">Halorubrum laminariae</name>
    <dbReference type="NCBI Taxonomy" id="1433523"/>
    <lineage>
        <taxon>Archaea</taxon>
        <taxon>Methanobacteriati</taxon>
        <taxon>Methanobacteriota</taxon>
        <taxon>Stenosarchaea group</taxon>
        <taxon>Halobacteria</taxon>
        <taxon>Halobacteriales</taxon>
        <taxon>Haloferacaceae</taxon>
        <taxon>Halorubrum</taxon>
    </lineage>
</organism>
<dbReference type="AlphaFoldDB" id="A0ABD6BZR8"/>
<comment type="caution">
    <text evidence="5">The sequence shown here is derived from an EMBL/GenBank/DDBJ whole genome shotgun (WGS) entry which is preliminary data.</text>
</comment>
<dbReference type="PANTHER" id="PTHR40698:SF2">
    <property type="entry name" value="FLAGELLA-RELATED PROTEIN C-RELATED"/>
    <property type="match status" value="1"/>
</dbReference>
<gene>
    <name evidence="5" type="ORF">ACFR9T_04795</name>
</gene>
<evidence type="ECO:0000313" key="6">
    <source>
        <dbReference type="Proteomes" id="UP001597185"/>
    </source>
</evidence>
<dbReference type="Proteomes" id="UP001597185">
    <property type="component" value="Unassembled WGS sequence"/>
</dbReference>
<accession>A0ABD6BZR8</accession>
<feature type="region of interest" description="Disordered" evidence="3">
    <location>
        <begin position="22"/>
        <end position="85"/>
    </location>
</feature>
<dbReference type="RefSeq" id="WP_256416593.1">
    <property type="nucleotide sequence ID" value="NZ_JANHDL010000001.1"/>
</dbReference>
<dbReference type="Pfam" id="PF04659">
    <property type="entry name" value="Arch_fla_DE"/>
    <property type="match status" value="1"/>
</dbReference>
<feature type="domain" description="Archaeal flagella protein FlaD/E" evidence="4">
    <location>
        <begin position="75"/>
        <end position="161"/>
    </location>
</feature>
<keyword evidence="6" id="KW-1185">Reference proteome</keyword>
<proteinExistence type="predicted"/>
<sequence>MSLNPRRYDVRELRQIAGAPRVDVDEAAREQPLRQPNRSRAEQAARSAAFTELLQRQRGQRLSAGDGTRPDDAENRPYLRAVPASPEAEHELGEWLGYLVDVGGHLRSRDALSYYAELGWIESDAVDALTRRLEGFNAPRYDRPFTPADHRISLVSIVRIASCASEP</sequence>
<name>A0ABD6BZR8_9EURY</name>
<feature type="compositionally biased region" description="Basic and acidic residues" evidence="3">
    <location>
        <begin position="22"/>
        <end position="32"/>
    </location>
</feature>
<evidence type="ECO:0000256" key="3">
    <source>
        <dbReference type="SAM" id="MobiDB-lite"/>
    </source>
</evidence>
<dbReference type="EMBL" id="JBHUDB010000001">
    <property type="protein sequence ID" value="MFD1569904.1"/>
    <property type="molecule type" value="Genomic_DNA"/>
</dbReference>
<evidence type="ECO:0000313" key="5">
    <source>
        <dbReference type="EMBL" id="MFD1569904.1"/>
    </source>
</evidence>
<dbReference type="GO" id="GO:0097589">
    <property type="term" value="C:archaeal-type flagellum"/>
    <property type="evidence" value="ECO:0007669"/>
    <property type="project" value="UniProtKB-SubCell"/>
</dbReference>
<comment type="subcellular location">
    <subcellularLocation>
        <location evidence="1">Archaeal flagellum</location>
    </subcellularLocation>
</comment>
<dbReference type="PANTHER" id="PTHR40698">
    <property type="entry name" value="FLAGELLA-RELATED PROTEIN E-RELATED-RELATED"/>
    <property type="match status" value="1"/>
</dbReference>
<dbReference type="InterPro" id="IPR006752">
    <property type="entry name" value="Arch_fla_DE"/>
</dbReference>
<protein>
    <submittedName>
        <fullName evidence="5">FlaD/FlaE family flagellar protein</fullName>
    </submittedName>
</protein>
<evidence type="ECO:0000256" key="2">
    <source>
        <dbReference type="ARBA" id="ARBA00022440"/>
    </source>
</evidence>
<keyword evidence="5" id="KW-0966">Cell projection</keyword>
<keyword evidence="5" id="KW-0969">Cilium</keyword>
<reference evidence="5 6" key="1">
    <citation type="journal article" date="2019" name="Int. J. Syst. Evol. Microbiol.">
        <title>The Global Catalogue of Microorganisms (GCM) 10K type strain sequencing project: providing services to taxonomists for standard genome sequencing and annotation.</title>
        <authorList>
            <consortium name="The Broad Institute Genomics Platform"/>
            <consortium name="The Broad Institute Genome Sequencing Center for Infectious Disease"/>
            <person name="Wu L."/>
            <person name="Ma J."/>
        </authorList>
    </citation>
    <scope>NUCLEOTIDE SEQUENCE [LARGE SCALE GENOMIC DNA]</scope>
    <source>
        <strain evidence="5 6">CGMCC 1.12689</strain>
    </source>
</reference>
<dbReference type="InterPro" id="IPR052494">
    <property type="entry name" value="Flagella_assembly_related"/>
</dbReference>
<evidence type="ECO:0000259" key="4">
    <source>
        <dbReference type="Pfam" id="PF04659"/>
    </source>
</evidence>
<feature type="compositionally biased region" description="Basic and acidic residues" evidence="3">
    <location>
        <begin position="68"/>
        <end position="77"/>
    </location>
</feature>
<keyword evidence="5" id="KW-0282">Flagellum</keyword>
<keyword evidence="2" id="KW-0974">Archaeal flagellum</keyword>